<gene>
    <name evidence="5" type="ORF">U14_00903</name>
</gene>
<feature type="domain" description="HTH arsR-type" evidence="4">
    <location>
        <begin position="26"/>
        <end position="120"/>
    </location>
</feature>
<evidence type="ECO:0000313" key="5">
    <source>
        <dbReference type="EMBL" id="GAK49680.1"/>
    </source>
</evidence>
<sequence length="144" mass="16222">MEQSAQIGRRALIHEESCGRVAGLMPPDESLYELADFFKVFGDSTRIKILYALCASEMCVQDLTDMLNMTQSAISHQLRILKQAGLVKYRKDGKFVFYALADDHVTQIIMQGMEHVSEPRYTIGRRDAEEADTLPLPSPQGAQR</sequence>
<dbReference type="InterPro" id="IPR036390">
    <property type="entry name" value="WH_DNA-bd_sf"/>
</dbReference>
<proteinExistence type="predicted"/>
<evidence type="ECO:0000313" key="6">
    <source>
        <dbReference type="Proteomes" id="UP000030700"/>
    </source>
</evidence>
<keyword evidence="6" id="KW-1185">Reference proteome</keyword>
<dbReference type="InterPro" id="IPR001845">
    <property type="entry name" value="HTH_ArsR_DNA-bd_dom"/>
</dbReference>
<evidence type="ECO:0000256" key="1">
    <source>
        <dbReference type="ARBA" id="ARBA00023015"/>
    </source>
</evidence>
<dbReference type="PROSITE" id="PS00846">
    <property type="entry name" value="HTH_ARSR_1"/>
    <property type="match status" value="1"/>
</dbReference>
<dbReference type="GO" id="GO:0003677">
    <property type="term" value="F:DNA binding"/>
    <property type="evidence" value="ECO:0007669"/>
    <property type="project" value="UniProtKB-KW"/>
</dbReference>
<name>A0A0S6VR74_9BACT</name>
<dbReference type="Proteomes" id="UP000030700">
    <property type="component" value="Unassembled WGS sequence"/>
</dbReference>
<dbReference type="AlphaFoldDB" id="A0A0S6VR74"/>
<evidence type="ECO:0000256" key="2">
    <source>
        <dbReference type="ARBA" id="ARBA00023125"/>
    </source>
</evidence>
<accession>A0A0S6VR74</accession>
<evidence type="ECO:0000259" key="4">
    <source>
        <dbReference type="PROSITE" id="PS50987"/>
    </source>
</evidence>
<dbReference type="PANTHER" id="PTHR43132:SF6">
    <property type="entry name" value="HTH-TYPE TRANSCRIPTIONAL REPRESSOR CZRA"/>
    <property type="match status" value="1"/>
</dbReference>
<dbReference type="InterPro" id="IPR018334">
    <property type="entry name" value="ArsR_HTH"/>
</dbReference>
<keyword evidence="3" id="KW-0804">Transcription</keyword>
<protein>
    <submittedName>
        <fullName evidence="5">Regulatory protein ArsR</fullName>
    </submittedName>
</protein>
<dbReference type="STRING" id="1499966.U14_00903"/>
<reference evidence="5" key="1">
    <citation type="journal article" date="2015" name="PeerJ">
        <title>First genomic representation of candidate bacterial phylum KSB3 points to enhanced environmental sensing as a trigger of wastewater bulking.</title>
        <authorList>
            <person name="Sekiguchi Y."/>
            <person name="Ohashi A."/>
            <person name="Parks D.H."/>
            <person name="Yamauchi T."/>
            <person name="Tyson G.W."/>
            <person name="Hugenholtz P."/>
        </authorList>
    </citation>
    <scope>NUCLEOTIDE SEQUENCE [LARGE SCALE GENOMIC DNA]</scope>
</reference>
<keyword evidence="2" id="KW-0238">DNA-binding</keyword>
<dbReference type="CDD" id="cd00090">
    <property type="entry name" value="HTH_ARSR"/>
    <property type="match status" value="1"/>
</dbReference>
<dbReference type="SUPFAM" id="SSF46785">
    <property type="entry name" value="Winged helix' DNA-binding domain"/>
    <property type="match status" value="1"/>
</dbReference>
<dbReference type="InterPro" id="IPR051011">
    <property type="entry name" value="Metal_resp_trans_reg"/>
</dbReference>
<dbReference type="InterPro" id="IPR036388">
    <property type="entry name" value="WH-like_DNA-bd_sf"/>
</dbReference>
<dbReference type="PRINTS" id="PR00778">
    <property type="entry name" value="HTHARSR"/>
</dbReference>
<dbReference type="SMART" id="SM00418">
    <property type="entry name" value="HTH_ARSR"/>
    <property type="match status" value="1"/>
</dbReference>
<dbReference type="GO" id="GO:0003700">
    <property type="term" value="F:DNA-binding transcription factor activity"/>
    <property type="evidence" value="ECO:0007669"/>
    <property type="project" value="InterPro"/>
</dbReference>
<dbReference type="InterPro" id="IPR011991">
    <property type="entry name" value="ArsR-like_HTH"/>
</dbReference>
<evidence type="ECO:0000256" key="3">
    <source>
        <dbReference type="ARBA" id="ARBA00023163"/>
    </source>
</evidence>
<dbReference type="EMBL" id="DF820455">
    <property type="protein sequence ID" value="GAK49680.1"/>
    <property type="molecule type" value="Genomic_DNA"/>
</dbReference>
<dbReference type="HOGENOM" id="CLU_097806_7_3_0"/>
<dbReference type="PROSITE" id="PS50987">
    <property type="entry name" value="HTH_ARSR_2"/>
    <property type="match status" value="1"/>
</dbReference>
<keyword evidence="1" id="KW-0805">Transcription regulation</keyword>
<dbReference type="Pfam" id="PF01022">
    <property type="entry name" value="HTH_5"/>
    <property type="match status" value="1"/>
</dbReference>
<dbReference type="Gene3D" id="1.10.10.10">
    <property type="entry name" value="Winged helix-like DNA-binding domain superfamily/Winged helix DNA-binding domain"/>
    <property type="match status" value="1"/>
</dbReference>
<organism evidence="5">
    <name type="scientific">Candidatus Moduliflexus flocculans</name>
    <dbReference type="NCBI Taxonomy" id="1499966"/>
    <lineage>
        <taxon>Bacteria</taxon>
        <taxon>Candidatus Moduliflexota</taxon>
        <taxon>Candidatus Moduliflexia</taxon>
        <taxon>Candidatus Moduliflexales</taxon>
        <taxon>Candidatus Moduliflexaceae</taxon>
    </lineage>
</organism>
<dbReference type="NCBIfam" id="NF033788">
    <property type="entry name" value="HTH_metalloreg"/>
    <property type="match status" value="1"/>
</dbReference>
<dbReference type="PANTHER" id="PTHR43132">
    <property type="entry name" value="ARSENICAL RESISTANCE OPERON REPRESSOR ARSR-RELATED"/>
    <property type="match status" value="1"/>
</dbReference>